<evidence type="ECO:0000313" key="1">
    <source>
        <dbReference type="EMBL" id="RTR25561.1"/>
    </source>
</evidence>
<evidence type="ECO:0000313" key="2">
    <source>
        <dbReference type="Proteomes" id="UP000271374"/>
    </source>
</evidence>
<keyword evidence="1" id="KW-0540">Nuclease</keyword>
<reference evidence="1 2" key="1">
    <citation type="submission" date="2018-12" db="EMBL/GenBank/DDBJ databases">
        <title>Bacillus yapensis draft genome sequence.</title>
        <authorList>
            <person name="Yu L."/>
            <person name="Xu X."/>
            <person name="Tang X."/>
        </authorList>
    </citation>
    <scope>NUCLEOTIDE SEQUENCE [LARGE SCALE GENOMIC DNA]</scope>
    <source>
        <strain evidence="1 2">XXST-01</strain>
    </source>
</reference>
<name>A0A3S0JNA1_9BACI</name>
<dbReference type="AlphaFoldDB" id="A0A3S0JNA1"/>
<keyword evidence="2" id="KW-1185">Reference proteome</keyword>
<keyword evidence="1" id="KW-0255">Endonuclease</keyword>
<dbReference type="Proteomes" id="UP000271374">
    <property type="component" value="Unassembled WGS sequence"/>
</dbReference>
<gene>
    <name evidence="1" type="ORF">EKG37_22780</name>
</gene>
<dbReference type="GO" id="GO:0004519">
    <property type="term" value="F:endonuclease activity"/>
    <property type="evidence" value="ECO:0007669"/>
    <property type="project" value="UniProtKB-KW"/>
</dbReference>
<dbReference type="OrthoDB" id="5179875at2"/>
<comment type="caution">
    <text evidence="1">The sequence shown here is derived from an EMBL/GenBank/DDBJ whole genome shotgun (WGS) entry which is preliminary data.</text>
</comment>
<organism evidence="1 2">
    <name type="scientific">Bacillus yapensis</name>
    <dbReference type="NCBI Taxonomy" id="2492960"/>
    <lineage>
        <taxon>Bacteria</taxon>
        <taxon>Bacillati</taxon>
        <taxon>Bacillota</taxon>
        <taxon>Bacilli</taxon>
        <taxon>Bacillales</taxon>
        <taxon>Bacillaceae</taxon>
        <taxon>Bacillus</taxon>
    </lineage>
</organism>
<protein>
    <submittedName>
        <fullName evidence="1">BstXI family restriction endonuclease</fullName>
    </submittedName>
</protein>
<keyword evidence="1" id="KW-0378">Hydrolase</keyword>
<accession>A0A3S0JNA1</accession>
<dbReference type="EMBL" id="RXNT01000033">
    <property type="protein sequence ID" value="RTR25561.1"/>
    <property type="molecule type" value="Genomic_DNA"/>
</dbReference>
<sequence length="383" mass="43476">MTIRLCGSDGCRLEYGHPGKHNKFPEKVWTDLFRSKDTDKVNKAGYATPRGGDKGAYQNHVYRNNKVIIPFERLGNVDLNNYKDGYVIRLFPNQYFESSGVVKPEFLHPDAFVKVGVNAFLLYRTHASFRELPPLRNWEVRHLEKNGQTVTRRGKDVNDVGHYVLRLSSISTDRERKEGPPQGIFAPEYADAETNYLSRAFLAWLIIKTHNSPYDGSDFEHLETILNNHNLINISHLEGKSILNNSITSCPLCEKTIMYEQLHEMVSFDGASGLANSQQQVAGATRSTSVNLFHMVPLVYETLEHKPEQVAWGHAICNTRLGQRECLPLSELKEEGTPVGYIHEDSGAEGFGWISNDEQFIRTENGDVWIKITDAEFDLDSED</sequence>
<proteinExistence type="predicted"/>
<dbReference type="RefSeq" id="WP_126411049.1">
    <property type="nucleotide sequence ID" value="NZ_RXNT01000033.1"/>
</dbReference>